<proteinExistence type="predicted"/>
<dbReference type="AlphaFoldDB" id="E3QC31"/>
<dbReference type="VEuPathDB" id="FungiDB:GLRG_03410"/>
<dbReference type="HOGENOM" id="CLU_038732_7_1_1"/>
<evidence type="ECO:0000313" key="1">
    <source>
        <dbReference type="EMBL" id="EFQ28266.1"/>
    </source>
</evidence>
<dbReference type="Proteomes" id="UP000008782">
    <property type="component" value="Unassembled WGS sequence"/>
</dbReference>
<evidence type="ECO:0008006" key="3">
    <source>
        <dbReference type="Google" id="ProtNLM"/>
    </source>
</evidence>
<evidence type="ECO:0000313" key="2">
    <source>
        <dbReference type="Proteomes" id="UP000008782"/>
    </source>
</evidence>
<dbReference type="SUPFAM" id="SSF51412">
    <property type="entry name" value="Inosine monophosphate dehydrogenase (IMPDH)"/>
    <property type="match status" value="1"/>
</dbReference>
<dbReference type="GeneID" id="24408775"/>
<dbReference type="Gene3D" id="3.20.20.70">
    <property type="entry name" value="Aldolase class I"/>
    <property type="match status" value="1"/>
</dbReference>
<organism evidence="2">
    <name type="scientific">Colletotrichum graminicola (strain M1.001 / M2 / FGSC 10212)</name>
    <name type="common">Maize anthracnose fungus</name>
    <name type="synonym">Glomerella graminicola</name>
    <dbReference type="NCBI Taxonomy" id="645133"/>
    <lineage>
        <taxon>Eukaryota</taxon>
        <taxon>Fungi</taxon>
        <taxon>Dikarya</taxon>
        <taxon>Ascomycota</taxon>
        <taxon>Pezizomycotina</taxon>
        <taxon>Sordariomycetes</taxon>
        <taxon>Hypocreomycetidae</taxon>
        <taxon>Glomerellales</taxon>
        <taxon>Glomerellaceae</taxon>
        <taxon>Colletotrichum</taxon>
        <taxon>Colletotrichum graminicola species complex</taxon>
    </lineage>
</organism>
<keyword evidence="2" id="KW-1185">Reference proteome</keyword>
<reference evidence="2" key="1">
    <citation type="journal article" date="2012" name="Nat. Genet.">
        <title>Lifestyle transitions in plant pathogenic Colletotrichum fungi deciphered by genome and transcriptome analyses.</title>
        <authorList>
            <person name="O'Connell R.J."/>
            <person name="Thon M.R."/>
            <person name="Hacquard S."/>
            <person name="Amyotte S.G."/>
            <person name="Kleemann J."/>
            <person name="Torres M.F."/>
            <person name="Damm U."/>
            <person name="Buiate E.A."/>
            <person name="Epstein L."/>
            <person name="Alkan N."/>
            <person name="Altmueller J."/>
            <person name="Alvarado-Balderrama L."/>
            <person name="Bauser C.A."/>
            <person name="Becker C."/>
            <person name="Birren B.W."/>
            <person name="Chen Z."/>
            <person name="Choi J."/>
            <person name="Crouch J.A."/>
            <person name="Duvick J.P."/>
            <person name="Farman M.A."/>
            <person name="Gan P."/>
            <person name="Heiman D."/>
            <person name="Henrissat B."/>
            <person name="Howard R.J."/>
            <person name="Kabbage M."/>
            <person name="Koch C."/>
            <person name="Kracher B."/>
            <person name="Kubo Y."/>
            <person name="Law A.D."/>
            <person name="Lebrun M.-H."/>
            <person name="Lee Y.-H."/>
            <person name="Miyara I."/>
            <person name="Moore N."/>
            <person name="Neumann U."/>
            <person name="Nordstroem K."/>
            <person name="Panaccione D.G."/>
            <person name="Panstruga R."/>
            <person name="Place M."/>
            <person name="Proctor R.H."/>
            <person name="Prusky D."/>
            <person name="Rech G."/>
            <person name="Reinhardt R."/>
            <person name="Rollins J.A."/>
            <person name="Rounsley S."/>
            <person name="Schardl C.L."/>
            <person name="Schwartz D.C."/>
            <person name="Shenoy N."/>
            <person name="Shirasu K."/>
            <person name="Sikhakolli U.R."/>
            <person name="Stueber K."/>
            <person name="Sukno S.A."/>
            <person name="Sweigard J.A."/>
            <person name="Takano Y."/>
            <person name="Takahara H."/>
            <person name="Trail F."/>
            <person name="van der Does H.C."/>
            <person name="Voll L.M."/>
            <person name="Will I."/>
            <person name="Young S."/>
            <person name="Zeng Q."/>
            <person name="Zhang J."/>
            <person name="Zhou S."/>
            <person name="Dickman M.B."/>
            <person name="Schulze-Lefert P."/>
            <person name="Ver Loren van Themaat E."/>
            <person name="Ma L.-J."/>
            <person name="Vaillancourt L.J."/>
        </authorList>
    </citation>
    <scope>NUCLEOTIDE SEQUENCE [LARGE SCALE GENOMIC DNA]</scope>
    <source>
        <strain evidence="2">M1.001 / M2 / FGSC 10212</strain>
    </source>
</reference>
<dbReference type="RefSeq" id="XP_008092286.1">
    <property type="nucleotide sequence ID" value="XM_008094095.1"/>
</dbReference>
<dbReference type="OrthoDB" id="2349068at2759"/>
<sequence>MDSAGFVMGTRFVATDEAASAQLHKEMIVRTRDGGVSTWKSHFHDKLVDSKLWNDEYDGRAVVGAIHSESRALGGDTATVEESREHLRTRWSEEEGKKMIGKWAGAGVGLVTEIKPAGEVVVEVREAARKRIQELAGMI</sequence>
<dbReference type="eggNOG" id="ENOG502RHJM">
    <property type="taxonomic scope" value="Eukaryota"/>
</dbReference>
<gene>
    <name evidence="1" type="ORF">GLRG_03410</name>
</gene>
<protein>
    <recommendedName>
        <fullName evidence="3">Nitronate monooxygenase domain-containing protein</fullName>
    </recommendedName>
</protein>
<name>E3QC31_COLGM</name>
<dbReference type="STRING" id="645133.E3QC31"/>
<dbReference type="EMBL" id="GG697340">
    <property type="protein sequence ID" value="EFQ28266.1"/>
    <property type="molecule type" value="Genomic_DNA"/>
</dbReference>
<accession>E3QC31</accession>
<dbReference type="InterPro" id="IPR013785">
    <property type="entry name" value="Aldolase_TIM"/>
</dbReference>